<dbReference type="PANTHER" id="PTHR40465:SF1">
    <property type="entry name" value="DUF6534 DOMAIN-CONTAINING PROTEIN"/>
    <property type="match status" value="1"/>
</dbReference>
<evidence type="ECO:0000256" key="1">
    <source>
        <dbReference type="SAM" id="MobiDB-lite"/>
    </source>
</evidence>
<protein>
    <recommendedName>
        <fullName evidence="3">DUF6534 domain-containing protein</fullName>
    </recommendedName>
</protein>
<feature type="transmembrane region" description="Helical" evidence="2">
    <location>
        <begin position="206"/>
        <end position="228"/>
    </location>
</feature>
<proteinExistence type="predicted"/>
<evidence type="ECO:0000256" key="2">
    <source>
        <dbReference type="SAM" id="Phobius"/>
    </source>
</evidence>
<feature type="compositionally biased region" description="Polar residues" evidence="1">
    <location>
        <begin position="296"/>
        <end position="305"/>
    </location>
</feature>
<comment type="caution">
    <text evidence="4">The sequence shown here is derived from an EMBL/GenBank/DDBJ whole genome shotgun (WGS) entry which is preliminary data.</text>
</comment>
<feature type="domain" description="DUF6534" evidence="3">
    <location>
        <begin position="147"/>
        <end position="231"/>
    </location>
</feature>
<dbReference type="Proteomes" id="UP000757232">
    <property type="component" value="Unassembled WGS sequence"/>
</dbReference>
<keyword evidence="2" id="KW-0812">Transmembrane</keyword>
<feature type="transmembrane region" description="Helical" evidence="2">
    <location>
        <begin position="101"/>
        <end position="121"/>
    </location>
</feature>
<feature type="compositionally biased region" description="Basic and acidic residues" evidence="1">
    <location>
        <begin position="311"/>
        <end position="322"/>
    </location>
</feature>
<organism evidence="4 5">
    <name type="scientific">Sanghuangporus baumii</name>
    <name type="common">Phellinus baumii</name>
    <dbReference type="NCBI Taxonomy" id="108892"/>
    <lineage>
        <taxon>Eukaryota</taxon>
        <taxon>Fungi</taxon>
        <taxon>Dikarya</taxon>
        <taxon>Basidiomycota</taxon>
        <taxon>Agaricomycotina</taxon>
        <taxon>Agaricomycetes</taxon>
        <taxon>Hymenochaetales</taxon>
        <taxon>Hymenochaetaceae</taxon>
        <taxon>Sanghuangporus</taxon>
    </lineage>
</organism>
<sequence length="322" mass="35827">MLARRLFSSGNLFNVNSRVDKDKRWIKPYTSAIWILDTLHQGFFIESMYKYFISNYGNILYLVHIDKVIIYMGMGAAVIDAMVQCVFVLRAWKLSNENRILTGALIIAVLGQLGVTLAYAGQAAGFRYVPQLFATVRTERAMNAVWVITDTFIAVVLVYILWKRGLGLKRTDSVLNRLILYSVGTGLVTGVVGVAAFIGSELLPESLIYMFSDLILPKLYLNCLLASLNARVGLRKRLEGDAGCTSIHFTDPPAIEASHPVMAENSQVGSLPSPRAIECQIDIDIDTDNHPEPGQQRRNSVYTETDPTEIGTRDSESRSLEQ</sequence>
<dbReference type="AlphaFoldDB" id="A0A9Q5HZB3"/>
<keyword evidence="2" id="KW-1133">Transmembrane helix</keyword>
<keyword evidence="2" id="KW-0472">Membrane</keyword>
<evidence type="ECO:0000313" key="5">
    <source>
        <dbReference type="Proteomes" id="UP000757232"/>
    </source>
</evidence>
<feature type="region of interest" description="Disordered" evidence="1">
    <location>
        <begin position="284"/>
        <end position="322"/>
    </location>
</feature>
<dbReference type="EMBL" id="LNZH02000173">
    <property type="protein sequence ID" value="OCB88686.1"/>
    <property type="molecule type" value="Genomic_DNA"/>
</dbReference>
<accession>A0A9Q5HZB3</accession>
<keyword evidence="5" id="KW-1185">Reference proteome</keyword>
<dbReference type="Pfam" id="PF20152">
    <property type="entry name" value="DUF6534"/>
    <property type="match status" value="1"/>
</dbReference>
<gene>
    <name evidence="4" type="ORF">A7U60_g4160</name>
</gene>
<reference evidence="4" key="1">
    <citation type="submission" date="2016-06" db="EMBL/GenBank/DDBJ databases">
        <title>Draft Genome sequence of the fungus Inonotus baumii.</title>
        <authorList>
            <person name="Zhu H."/>
            <person name="Lin W."/>
        </authorList>
    </citation>
    <scope>NUCLEOTIDE SEQUENCE</scope>
    <source>
        <strain evidence="4">821</strain>
    </source>
</reference>
<evidence type="ECO:0000259" key="3">
    <source>
        <dbReference type="Pfam" id="PF20152"/>
    </source>
</evidence>
<feature type="transmembrane region" description="Helical" evidence="2">
    <location>
        <begin position="68"/>
        <end position="89"/>
    </location>
</feature>
<dbReference type="InterPro" id="IPR045339">
    <property type="entry name" value="DUF6534"/>
</dbReference>
<feature type="transmembrane region" description="Helical" evidence="2">
    <location>
        <begin position="141"/>
        <end position="162"/>
    </location>
</feature>
<name>A0A9Q5HZB3_SANBA</name>
<evidence type="ECO:0000313" key="4">
    <source>
        <dbReference type="EMBL" id="OCB88686.1"/>
    </source>
</evidence>
<dbReference type="PANTHER" id="PTHR40465">
    <property type="entry name" value="CHROMOSOME 1, WHOLE GENOME SHOTGUN SEQUENCE"/>
    <property type="match status" value="1"/>
</dbReference>
<dbReference type="OrthoDB" id="2535105at2759"/>
<feature type="transmembrane region" description="Helical" evidence="2">
    <location>
        <begin position="174"/>
        <end position="200"/>
    </location>
</feature>